<name>A0ABX2F716_9PSEU</name>
<sequence>MSDTTVLPERALDMRDERLRPTAVLDRIRSGDLGVLPIVVGLAVIWSVFQALNPVFLSSANLVNLLMESVSVGVIALGIVGVLLVGQIDLSVGSVSGLSAAITAITYVNAGWSLWLSMAAAIGSGAVIGWIYAQMVNRLGVPSFVATLAGLLGFLGLQLWLLGSKGAVNLPFDSDLVHFAQLAFVPAWLSYVLVAVAAVWIFITGYSLARARRAAGLSARSTKVLVVRSLAVLIGLGFAVWYLNEARGVGWMVVSFVALVLVMNYVLTRTGWGRSVFAIGGNVEAARRAGINVKRMYTSVFMLCSTLAALGGLLAAARLAAANQATGAGDVNLNAIAAAVIGGTSLFGGRGSAFSALLGIVVIQSISSGLTLLDLNSSFRFMVTGLVLALAVSLDSVARRSRAAHGRA</sequence>
<feature type="transmembrane region" description="Helical" evidence="11">
    <location>
        <begin position="356"/>
        <end position="373"/>
    </location>
</feature>
<evidence type="ECO:0000256" key="6">
    <source>
        <dbReference type="ARBA" id="ARBA00022692"/>
    </source>
</evidence>
<feature type="transmembrane region" description="Helical" evidence="11">
    <location>
        <begin position="65"/>
        <end position="85"/>
    </location>
</feature>
<keyword evidence="2" id="KW-0813">Transport</keyword>
<feature type="transmembrane region" description="Helical" evidence="11">
    <location>
        <begin position="144"/>
        <end position="163"/>
    </location>
</feature>
<gene>
    <name evidence="12" type="ORF">GC106_43770</name>
</gene>
<keyword evidence="13" id="KW-1185">Reference proteome</keyword>
<feature type="transmembrane region" description="Helical" evidence="11">
    <location>
        <begin position="33"/>
        <end position="53"/>
    </location>
</feature>
<evidence type="ECO:0000256" key="10">
    <source>
        <dbReference type="ARBA" id="ARBA00035686"/>
    </source>
</evidence>
<keyword evidence="5" id="KW-0762">Sugar transport</keyword>
<dbReference type="InterPro" id="IPR001851">
    <property type="entry name" value="ABC_transp_permease"/>
</dbReference>
<dbReference type="EMBL" id="JAAATY010000013">
    <property type="protein sequence ID" value="NRN67144.1"/>
    <property type="molecule type" value="Genomic_DNA"/>
</dbReference>
<evidence type="ECO:0000313" key="12">
    <source>
        <dbReference type="EMBL" id="NRN67144.1"/>
    </source>
</evidence>
<keyword evidence="8 11" id="KW-0472">Membrane</keyword>
<comment type="caution">
    <text evidence="12">The sequence shown here is derived from an EMBL/GenBank/DDBJ whole genome shotgun (WGS) entry which is preliminary data.</text>
</comment>
<comment type="function">
    <text evidence="9">Part of the binding-protein-dependent transport system for D-xylose. Probably responsible for the translocation of the substrate across the membrane.</text>
</comment>
<evidence type="ECO:0000256" key="5">
    <source>
        <dbReference type="ARBA" id="ARBA00022597"/>
    </source>
</evidence>
<keyword evidence="7 11" id="KW-1133">Transmembrane helix</keyword>
<proteinExistence type="predicted"/>
<protein>
    <recommendedName>
        <fullName evidence="10">Xylose transport system permease protein XylH</fullName>
    </recommendedName>
</protein>
<evidence type="ECO:0000313" key="13">
    <source>
        <dbReference type="Proteomes" id="UP000763557"/>
    </source>
</evidence>
<keyword evidence="6 11" id="KW-0812">Transmembrane</keyword>
<evidence type="ECO:0000256" key="2">
    <source>
        <dbReference type="ARBA" id="ARBA00022448"/>
    </source>
</evidence>
<organism evidence="12 13">
    <name type="scientific">Kibdelosporangium persicum</name>
    <dbReference type="NCBI Taxonomy" id="2698649"/>
    <lineage>
        <taxon>Bacteria</taxon>
        <taxon>Bacillati</taxon>
        <taxon>Actinomycetota</taxon>
        <taxon>Actinomycetes</taxon>
        <taxon>Pseudonocardiales</taxon>
        <taxon>Pseudonocardiaceae</taxon>
        <taxon>Kibdelosporangium</taxon>
    </lineage>
</organism>
<feature type="transmembrane region" description="Helical" evidence="11">
    <location>
        <begin position="297"/>
        <end position="319"/>
    </location>
</feature>
<dbReference type="Proteomes" id="UP000763557">
    <property type="component" value="Unassembled WGS sequence"/>
</dbReference>
<feature type="transmembrane region" description="Helical" evidence="11">
    <location>
        <begin position="183"/>
        <end position="203"/>
    </location>
</feature>
<feature type="transmembrane region" description="Helical" evidence="11">
    <location>
        <begin position="224"/>
        <end position="243"/>
    </location>
</feature>
<dbReference type="CDD" id="cd06579">
    <property type="entry name" value="TM_PBP1_transp_AraH_like"/>
    <property type="match status" value="1"/>
</dbReference>
<evidence type="ECO:0000256" key="4">
    <source>
        <dbReference type="ARBA" id="ARBA00022519"/>
    </source>
</evidence>
<evidence type="ECO:0000256" key="7">
    <source>
        <dbReference type="ARBA" id="ARBA00022989"/>
    </source>
</evidence>
<feature type="transmembrane region" description="Helical" evidence="11">
    <location>
        <begin position="114"/>
        <end position="132"/>
    </location>
</feature>
<dbReference type="PANTHER" id="PTHR32196">
    <property type="entry name" value="ABC TRANSPORTER PERMEASE PROTEIN YPHD-RELATED-RELATED"/>
    <property type="match status" value="1"/>
</dbReference>
<comment type="subcellular location">
    <subcellularLocation>
        <location evidence="1">Cell membrane</location>
        <topology evidence="1">Multi-pass membrane protein</topology>
    </subcellularLocation>
</comment>
<evidence type="ECO:0000256" key="11">
    <source>
        <dbReference type="SAM" id="Phobius"/>
    </source>
</evidence>
<evidence type="ECO:0000256" key="1">
    <source>
        <dbReference type="ARBA" id="ARBA00004651"/>
    </source>
</evidence>
<dbReference type="Pfam" id="PF02653">
    <property type="entry name" value="BPD_transp_2"/>
    <property type="match status" value="1"/>
</dbReference>
<evidence type="ECO:0000256" key="3">
    <source>
        <dbReference type="ARBA" id="ARBA00022475"/>
    </source>
</evidence>
<keyword evidence="4" id="KW-0997">Cell inner membrane</keyword>
<dbReference type="RefSeq" id="WP_173134389.1">
    <property type="nucleotide sequence ID" value="NZ_CBCSGW010000010.1"/>
</dbReference>
<dbReference type="PANTHER" id="PTHR32196:SF32">
    <property type="entry name" value="XYLOSE TRANSPORT SYSTEM PERMEASE PROTEIN XYLH"/>
    <property type="match status" value="1"/>
</dbReference>
<keyword evidence="3" id="KW-1003">Cell membrane</keyword>
<reference evidence="12 13" key="1">
    <citation type="submission" date="2020-01" db="EMBL/GenBank/DDBJ databases">
        <title>Kibdelosporangium persica a novel Actinomycetes from a hot desert in Iran.</title>
        <authorList>
            <person name="Safaei N."/>
            <person name="Zaburannyi N."/>
            <person name="Mueller R."/>
            <person name="Wink J."/>
        </authorList>
    </citation>
    <scope>NUCLEOTIDE SEQUENCE [LARGE SCALE GENOMIC DNA]</scope>
    <source>
        <strain evidence="12 13">4NS15</strain>
    </source>
</reference>
<feature type="transmembrane region" description="Helical" evidence="11">
    <location>
        <begin position="249"/>
        <end position="267"/>
    </location>
</feature>
<accession>A0ABX2F716</accession>
<evidence type="ECO:0000256" key="9">
    <source>
        <dbReference type="ARBA" id="ARBA00035611"/>
    </source>
</evidence>
<evidence type="ECO:0000256" key="8">
    <source>
        <dbReference type="ARBA" id="ARBA00023136"/>
    </source>
</evidence>